<sequence length="265" mass="30936">MDKGKNEATASTPPIDKNEATTSTPPIDDLKSPTTPDDLSYSSKTDWDPKYQFEAMAKYFRRQNQLMKDEFRNQVDELTEQIKKLTAQSTTSQEDHHDRPRAPFRQAIHFERPRFGDGDGLLNNIKTSIPEFEGLHDPDLYLDWECKVDKISTCYDFSEIKKVQLASMEFRGYAASWWEIQQERRQLEKKLNLFKQGTRSVEEYHKELDTALNRVGKKETLNATIIRYIEGMNLDIACEVEFKDFNSVEEMVQYASIVERQLREG</sequence>
<evidence type="ECO:0000259" key="3">
    <source>
        <dbReference type="Pfam" id="PF03732"/>
    </source>
</evidence>
<reference evidence="4 5" key="1">
    <citation type="journal article" date="2021" name="Nat. Commun.">
        <title>Incipient diploidization of the medicinal plant Perilla within 10,000 years.</title>
        <authorList>
            <person name="Zhang Y."/>
            <person name="Shen Q."/>
            <person name="Leng L."/>
            <person name="Zhang D."/>
            <person name="Chen S."/>
            <person name="Shi Y."/>
            <person name="Ning Z."/>
            <person name="Chen S."/>
        </authorList>
    </citation>
    <scope>NUCLEOTIDE SEQUENCE [LARGE SCALE GENOMIC DNA]</scope>
    <source>
        <strain evidence="5">cv. PC099</strain>
    </source>
</reference>
<protein>
    <recommendedName>
        <fullName evidence="3">Retrotransposon gag domain-containing protein</fullName>
    </recommendedName>
</protein>
<accession>A0AAD4JKV2</accession>
<proteinExistence type="predicted"/>
<dbReference type="Pfam" id="PF03732">
    <property type="entry name" value="Retrotrans_gag"/>
    <property type="match status" value="1"/>
</dbReference>
<name>A0AAD4JKV2_PERFH</name>
<dbReference type="PANTHER" id="PTHR35046">
    <property type="entry name" value="ZINC KNUCKLE (CCHC-TYPE) FAMILY PROTEIN"/>
    <property type="match status" value="1"/>
</dbReference>
<keyword evidence="5" id="KW-1185">Reference proteome</keyword>
<gene>
    <name evidence="4" type="ORF">C2S53_000531</name>
</gene>
<dbReference type="InterPro" id="IPR005162">
    <property type="entry name" value="Retrotrans_gag_dom"/>
</dbReference>
<organism evidence="4 5">
    <name type="scientific">Perilla frutescens var. hirtella</name>
    <name type="common">Perilla citriodora</name>
    <name type="synonym">Perilla setoyensis</name>
    <dbReference type="NCBI Taxonomy" id="608512"/>
    <lineage>
        <taxon>Eukaryota</taxon>
        <taxon>Viridiplantae</taxon>
        <taxon>Streptophyta</taxon>
        <taxon>Embryophyta</taxon>
        <taxon>Tracheophyta</taxon>
        <taxon>Spermatophyta</taxon>
        <taxon>Magnoliopsida</taxon>
        <taxon>eudicotyledons</taxon>
        <taxon>Gunneridae</taxon>
        <taxon>Pentapetalae</taxon>
        <taxon>asterids</taxon>
        <taxon>lamiids</taxon>
        <taxon>Lamiales</taxon>
        <taxon>Lamiaceae</taxon>
        <taxon>Nepetoideae</taxon>
        <taxon>Elsholtzieae</taxon>
        <taxon>Perilla</taxon>
    </lineage>
</organism>
<dbReference type="EMBL" id="SDAM02000036">
    <property type="protein sequence ID" value="KAH6835326.1"/>
    <property type="molecule type" value="Genomic_DNA"/>
</dbReference>
<dbReference type="AlphaFoldDB" id="A0AAD4JKV2"/>
<dbReference type="PANTHER" id="PTHR35046:SF9">
    <property type="entry name" value="RNA-DIRECTED DNA POLYMERASE"/>
    <property type="match status" value="1"/>
</dbReference>
<keyword evidence="1" id="KW-0175">Coiled coil</keyword>
<comment type="caution">
    <text evidence="4">The sequence shown here is derived from an EMBL/GenBank/DDBJ whole genome shotgun (WGS) entry which is preliminary data.</text>
</comment>
<evidence type="ECO:0000313" key="5">
    <source>
        <dbReference type="Proteomes" id="UP001190926"/>
    </source>
</evidence>
<feature type="compositionally biased region" description="Polar residues" evidence="2">
    <location>
        <begin position="32"/>
        <end position="44"/>
    </location>
</feature>
<feature type="region of interest" description="Disordered" evidence="2">
    <location>
        <begin position="1"/>
        <end position="46"/>
    </location>
</feature>
<feature type="domain" description="Retrotransposon gag" evidence="3">
    <location>
        <begin position="181"/>
        <end position="233"/>
    </location>
</feature>
<evidence type="ECO:0000313" key="4">
    <source>
        <dbReference type="EMBL" id="KAH6835326.1"/>
    </source>
</evidence>
<feature type="coiled-coil region" evidence="1">
    <location>
        <begin position="61"/>
        <end position="95"/>
    </location>
</feature>
<dbReference type="Proteomes" id="UP001190926">
    <property type="component" value="Unassembled WGS sequence"/>
</dbReference>
<evidence type="ECO:0000256" key="2">
    <source>
        <dbReference type="SAM" id="MobiDB-lite"/>
    </source>
</evidence>
<evidence type="ECO:0000256" key="1">
    <source>
        <dbReference type="SAM" id="Coils"/>
    </source>
</evidence>